<dbReference type="PANTHER" id="PTHR19139">
    <property type="entry name" value="AQUAPORIN TRANSPORTER"/>
    <property type="match status" value="1"/>
</dbReference>
<evidence type="ECO:0000256" key="2">
    <source>
        <dbReference type="ARBA" id="ARBA00022448"/>
    </source>
</evidence>
<evidence type="ECO:0000256" key="4">
    <source>
        <dbReference type="ARBA" id="ARBA00022989"/>
    </source>
</evidence>
<keyword evidence="5 8" id="KW-0472">Membrane</keyword>
<dbReference type="PANTHER" id="PTHR19139:SF284">
    <property type="entry name" value="AQUAPORIN"/>
    <property type="match status" value="1"/>
</dbReference>
<comment type="subcellular location">
    <subcellularLocation>
        <location evidence="1">Membrane</location>
        <topology evidence="1">Multi-pass membrane protein</topology>
    </subcellularLocation>
</comment>
<dbReference type="AlphaFoldDB" id="A0A6N9Z438"/>
<dbReference type="EMBL" id="WHZW01000007">
    <property type="protein sequence ID" value="NEG89261.1"/>
    <property type="molecule type" value="Genomic_DNA"/>
</dbReference>
<feature type="compositionally biased region" description="Basic and acidic residues" evidence="7">
    <location>
        <begin position="269"/>
        <end position="278"/>
    </location>
</feature>
<sequence>MTAFESHTMPQETGESSSTEHTLAARTLAELAGSFLICFAIYLICAFGTSIYNVNMAFIALGIGATYAVVTAILSGVSGGQFNPAVTVASMLESKTRVADGVLYIIAQVIGALGAGAALRFLLPTSDQISTKIWLTPTVNGFENGSVAYQSISSVGISFGVVLAIVVEVVAGLLISATAMRSTDKDGRPSADYATAMGAAYAIGAAITYPVTGAALNPARATGIAVFAQGQQLNAEPLGQLWVFWVCPVLAAAVVALITIVAQMAKEASRNRGTRTVDESAVSEASEEAVDSVSDVADGIVSTQSEHGEEVREQQADSQGDADEGVERH</sequence>
<name>A0A6N9Z438_9BIFI</name>
<protein>
    <submittedName>
        <fullName evidence="9">Glycerol transporter</fullName>
    </submittedName>
</protein>
<comment type="caution">
    <text evidence="9">The sequence shown here is derived from an EMBL/GenBank/DDBJ whole genome shotgun (WGS) entry which is preliminary data.</text>
</comment>
<dbReference type="SUPFAM" id="SSF81338">
    <property type="entry name" value="Aquaporin-like"/>
    <property type="match status" value="1"/>
</dbReference>
<reference evidence="9 10" key="1">
    <citation type="submission" date="2019-10" db="EMBL/GenBank/DDBJ databases">
        <title>Bifidobacterium from non-human primates.</title>
        <authorList>
            <person name="Modesto M."/>
        </authorList>
    </citation>
    <scope>NUCLEOTIDE SEQUENCE [LARGE SCALE GENOMIC DNA]</scope>
    <source>
        <strain evidence="9 10">TRE17</strain>
    </source>
</reference>
<dbReference type="PRINTS" id="PR00783">
    <property type="entry name" value="MINTRINSICP"/>
</dbReference>
<dbReference type="InterPro" id="IPR000425">
    <property type="entry name" value="MIP"/>
</dbReference>
<keyword evidence="4 8" id="KW-1133">Transmembrane helix</keyword>
<gene>
    <name evidence="9" type="ORF">GFD25_04445</name>
</gene>
<feature type="transmembrane region" description="Helical" evidence="8">
    <location>
        <begin position="157"/>
        <end position="179"/>
    </location>
</feature>
<dbReference type="InterPro" id="IPR023271">
    <property type="entry name" value="Aquaporin-like"/>
</dbReference>
<keyword evidence="10" id="KW-1185">Reference proteome</keyword>
<evidence type="ECO:0000256" key="6">
    <source>
        <dbReference type="RuleBase" id="RU000477"/>
    </source>
</evidence>
<evidence type="ECO:0000256" key="5">
    <source>
        <dbReference type="ARBA" id="ARBA00023136"/>
    </source>
</evidence>
<feature type="region of interest" description="Disordered" evidence="7">
    <location>
        <begin position="269"/>
        <end position="329"/>
    </location>
</feature>
<dbReference type="Proteomes" id="UP000469194">
    <property type="component" value="Unassembled WGS sequence"/>
</dbReference>
<evidence type="ECO:0000256" key="1">
    <source>
        <dbReference type="ARBA" id="ARBA00004141"/>
    </source>
</evidence>
<accession>A0A6N9Z438</accession>
<keyword evidence="3 6" id="KW-0812">Transmembrane</keyword>
<proteinExistence type="inferred from homology"/>
<evidence type="ECO:0000313" key="9">
    <source>
        <dbReference type="EMBL" id="NEG89261.1"/>
    </source>
</evidence>
<feature type="transmembrane region" description="Helical" evidence="8">
    <location>
        <begin position="58"/>
        <end position="80"/>
    </location>
</feature>
<evidence type="ECO:0000256" key="7">
    <source>
        <dbReference type="SAM" id="MobiDB-lite"/>
    </source>
</evidence>
<feature type="compositionally biased region" description="Basic and acidic residues" evidence="7">
    <location>
        <begin position="306"/>
        <end position="315"/>
    </location>
</feature>
<dbReference type="PROSITE" id="PS00221">
    <property type="entry name" value="MIP"/>
    <property type="match status" value="1"/>
</dbReference>
<feature type="transmembrane region" description="Helical" evidence="8">
    <location>
        <begin position="31"/>
        <end position="52"/>
    </location>
</feature>
<evidence type="ECO:0000313" key="10">
    <source>
        <dbReference type="Proteomes" id="UP000469194"/>
    </source>
</evidence>
<evidence type="ECO:0000256" key="3">
    <source>
        <dbReference type="ARBA" id="ARBA00022692"/>
    </source>
</evidence>
<dbReference type="Gene3D" id="1.20.1080.10">
    <property type="entry name" value="Glycerol uptake facilitator protein"/>
    <property type="match status" value="1"/>
</dbReference>
<feature type="transmembrane region" description="Helical" evidence="8">
    <location>
        <begin position="191"/>
        <end position="211"/>
    </location>
</feature>
<dbReference type="InterPro" id="IPR022357">
    <property type="entry name" value="MIP_CS"/>
</dbReference>
<feature type="transmembrane region" description="Helical" evidence="8">
    <location>
        <begin position="101"/>
        <end position="123"/>
    </location>
</feature>
<organism evidence="9 10">
    <name type="scientific">Bifidobacterium aerophilum</name>
    <dbReference type="NCBI Taxonomy" id="1798155"/>
    <lineage>
        <taxon>Bacteria</taxon>
        <taxon>Bacillati</taxon>
        <taxon>Actinomycetota</taxon>
        <taxon>Actinomycetes</taxon>
        <taxon>Bifidobacteriales</taxon>
        <taxon>Bifidobacteriaceae</taxon>
        <taxon>Bifidobacterium</taxon>
    </lineage>
</organism>
<feature type="transmembrane region" description="Helical" evidence="8">
    <location>
        <begin position="242"/>
        <end position="262"/>
    </location>
</feature>
<keyword evidence="2 6" id="KW-0813">Transport</keyword>
<dbReference type="RefSeq" id="WP_163230352.1">
    <property type="nucleotide sequence ID" value="NZ_WHZW01000007.1"/>
</dbReference>
<dbReference type="InterPro" id="IPR034294">
    <property type="entry name" value="Aquaporin_transptr"/>
</dbReference>
<evidence type="ECO:0000256" key="8">
    <source>
        <dbReference type="SAM" id="Phobius"/>
    </source>
</evidence>
<comment type="similarity">
    <text evidence="6">Belongs to the MIP/aquaporin (TC 1.A.8) family.</text>
</comment>
<dbReference type="Pfam" id="PF00230">
    <property type="entry name" value="MIP"/>
    <property type="match status" value="1"/>
</dbReference>
<feature type="compositionally biased region" description="Acidic residues" evidence="7">
    <location>
        <begin position="320"/>
        <end position="329"/>
    </location>
</feature>
<dbReference type="GO" id="GO:0015250">
    <property type="term" value="F:water channel activity"/>
    <property type="evidence" value="ECO:0007669"/>
    <property type="project" value="TreeGrafter"/>
</dbReference>
<dbReference type="GO" id="GO:0005886">
    <property type="term" value="C:plasma membrane"/>
    <property type="evidence" value="ECO:0007669"/>
    <property type="project" value="TreeGrafter"/>
</dbReference>